<dbReference type="AlphaFoldDB" id="A0A511N4W9"/>
<dbReference type="Proteomes" id="UP000321306">
    <property type="component" value="Unassembled WGS sequence"/>
</dbReference>
<gene>
    <name evidence="1" type="ORF">DC3_30960</name>
</gene>
<dbReference type="InterPro" id="IPR036390">
    <property type="entry name" value="WH_DNA-bd_sf"/>
</dbReference>
<evidence type="ECO:0000313" key="1">
    <source>
        <dbReference type="EMBL" id="GEM47461.1"/>
    </source>
</evidence>
<name>A0A511N4W9_DEIC1</name>
<dbReference type="EMBL" id="BJXB01000013">
    <property type="protein sequence ID" value="GEM47461.1"/>
    <property type="molecule type" value="Genomic_DNA"/>
</dbReference>
<organism evidence="1 2">
    <name type="scientific">Deinococcus cellulosilyticus (strain DSM 18568 / NBRC 106333 / KACC 11606 / 5516J-15)</name>
    <dbReference type="NCBI Taxonomy" id="1223518"/>
    <lineage>
        <taxon>Bacteria</taxon>
        <taxon>Thermotogati</taxon>
        <taxon>Deinococcota</taxon>
        <taxon>Deinococci</taxon>
        <taxon>Deinococcales</taxon>
        <taxon>Deinococcaceae</taxon>
        <taxon>Deinococcus</taxon>
    </lineage>
</organism>
<comment type="caution">
    <text evidence="1">The sequence shown here is derived from an EMBL/GenBank/DDBJ whole genome shotgun (WGS) entry which is preliminary data.</text>
</comment>
<reference evidence="1 2" key="1">
    <citation type="submission" date="2019-07" db="EMBL/GenBank/DDBJ databases">
        <title>Whole genome shotgun sequence of Deinococcus cellulosilyticus NBRC 106333.</title>
        <authorList>
            <person name="Hosoyama A."/>
            <person name="Uohara A."/>
            <person name="Ohji S."/>
            <person name="Ichikawa N."/>
        </authorList>
    </citation>
    <scope>NUCLEOTIDE SEQUENCE [LARGE SCALE GENOMIC DNA]</scope>
    <source>
        <strain evidence="1 2">NBRC 106333</strain>
    </source>
</reference>
<dbReference type="InterPro" id="IPR036388">
    <property type="entry name" value="WH-like_DNA-bd_sf"/>
</dbReference>
<keyword evidence="2" id="KW-1185">Reference proteome</keyword>
<proteinExistence type="predicted"/>
<sequence length="203" mass="22835">MAQALSTREQRKALEILMLKSATATEVATTLGWALDATVYRIKKLLLAGLIEVVQEEKRKGRAIKHYRATSGAYRIRLSVLPFADQVEVFRTLDDPLRSLALQGLARSTSGTHMGQWFMRFYVAEGRVLMDLAPTEQDWQFSEMTGANYPAVMLNWLPMHLSAEEAKALQRELMALLMRYQSKGDPQQFNHLLGILLAPATPG</sequence>
<evidence type="ECO:0000313" key="2">
    <source>
        <dbReference type="Proteomes" id="UP000321306"/>
    </source>
</evidence>
<dbReference type="SUPFAM" id="SSF46785">
    <property type="entry name" value="Winged helix' DNA-binding domain"/>
    <property type="match status" value="1"/>
</dbReference>
<accession>A0A511N4W9</accession>
<protein>
    <submittedName>
        <fullName evidence="1">Uncharacterized protein</fullName>
    </submittedName>
</protein>
<dbReference type="Gene3D" id="1.10.10.10">
    <property type="entry name" value="Winged helix-like DNA-binding domain superfamily/Winged helix DNA-binding domain"/>
    <property type="match status" value="1"/>
</dbReference>